<name>A0A916WAF3_9HYPH</name>
<keyword evidence="1" id="KW-1133">Transmembrane helix</keyword>
<dbReference type="PANTHER" id="PTHR40547">
    <property type="entry name" value="SLL0298 PROTEIN"/>
    <property type="match status" value="1"/>
</dbReference>
<dbReference type="Pfam" id="PF09835">
    <property type="entry name" value="DUF2062"/>
    <property type="match status" value="1"/>
</dbReference>
<evidence type="ECO:0000313" key="3">
    <source>
        <dbReference type="EMBL" id="GGA80143.1"/>
    </source>
</evidence>
<dbReference type="InterPro" id="IPR018639">
    <property type="entry name" value="DUF2062"/>
</dbReference>
<reference evidence="3" key="1">
    <citation type="journal article" date="2014" name="Int. J. Syst. Evol. Microbiol.">
        <title>Complete genome sequence of Corynebacterium casei LMG S-19264T (=DSM 44701T), isolated from a smear-ripened cheese.</title>
        <authorList>
            <consortium name="US DOE Joint Genome Institute (JGI-PGF)"/>
            <person name="Walter F."/>
            <person name="Albersmeier A."/>
            <person name="Kalinowski J."/>
            <person name="Ruckert C."/>
        </authorList>
    </citation>
    <scope>NUCLEOTIDE SEQUENCE</scope>
    <source>
        <strain evidence="3">CGMCC 1.15320</strain>
    </source>
</reference>
<dbReference type="PANTHER" id="PTHR40547:SF1">
    <property type="entry name" value="SLL0298 PROTEIN"/>
    <property type="match status" value="1"/>
</dbReference>
<accession>A0A916WAF3</accession>
<reference evidence="3" key="2">
    <citation type="submission" date="2020-09" db="EMBL/GenBank/DDBJ databases">
        <authorList>
            <person name="Sun Q."/>
            <person name="Zhou Y."/>
        </authorList>
    </citation>
    <scope>NUCLEOTIDE SEQUENCE</scope>
    <source>
        <strain evidence="3">CGMCC 1.15320</strain>
    </source>
</reference>
<feature type="transmembrane region" description="Helical" evidence="1">
    <location>
        <begin position="108"/>
        <end position="130"/>
    </location>
</feature>
<feature type="transmembrane region" description="Helical" evidence="1">
    <location>
        <begin position="12"/>
        <end position="40"/>
    </location>
</feature>
<feature type="domain" description="DUF2062" evidence="2">
    <location>
        <begin position="2"/>
        <end position="138"/>
    </location>
</feature>
<dbReference type="EMBL" id="BMIF01000017">
    <property type="protein sequence ID" value="GGA80143.1"/>
    <property type="molecule type" value="Genomic_DNA"/>
</dbReference>
<proteinExistence type="predicted"/>
<evidence type="ECO:0000256" key="1">
    <source>
        <dbReference type="SAM" id="Phobius"/>
    </source>
</evidence>
<dbReference type="Proteomes" id="UP000636264">
    <property type="component" value="Unassembled WGS sequence"/>
</dbReference>
<keyword evidence="1" id="KW-0472">Membrane</keyword>
<evidence type="ECO:0000259" key="2">
    <source>
        <dbReference type="Pfam" id="PF09835"/>
    </source>
</evidence>
<keyword evidence="1" id="KW-0812">Transmembrane</keyword>
<evidence type="ECO:0000313" key="4">
    <source>
        <dbReference type="Proteomes" id="UP000636264"/>
    </source>
</evidence>
<protein>
    <recommendedName>
        <fullName evidence="2">DUF2062 domain-containing protein</fullName>
    </recommendedName>
</protein>
<sequence length="162" mass="17595">MRLQASPHAIAAGVAVGVFCTFTPFVGLHFLLAIVIAWMIRANIVAAVTGTALGNPITIPFIWGATLQLGNLILNQDLLDDIAKDDLGHHLLELEFASLWDPILKPMLIGSVLLGAAAAVIAYFLVLMAARTFREKRRMRLAERAQRRALNQSVQINATVVS</sequence>
<gene>
    <name evidence="3" type="ORF">GCM10011385_37960</name>
</gene>
<keyword evidence="4" id="KW-1185">Reference proteome</keyword>
<organism evidence="3 4">
    <name type="scientific">Nitratireductor aestuarii</name>
    <dbReference type="NCBI Taxonomy" id="1735103"/>
    <lineage>
        <taxon>Bacteria</taxon>
        <taxon>Pseudomonadati</taxon>
        <taxon>Pseudomonadota</taxon>
        <taxon>Alphaproteobacteria</taxon>
        <taxon>Hyphomicrobiales</taxon>
        <taxon>Phyllobacteriaceae</taxon>
        <taxon>Nitratireductor</taxon>
    </lineage>
</organism>
<comment type="caution">
    <text evidence="3">The sequence shown here is derived from an EMBL/GenBank/DDBJ whole genome shotgun (WGS) entry which is preliminary data.</text>
</comment>
<dbReference type="AlphaFoldDB" id="A0A916WAF3"/>